<reference evidence="2" key="1">
    <citation type="submission" date="2016-09" db="EMBL/GenBank/DDBJ databases">
        <authorList>
            <person name="Gulvik C.A."/>
        </authorList>
    </citation>
    <scope>NUCLEOTIDE SEQUENCE [LARGE SCALE GENOMIC DNA]</scope>
    <source>
        <strain evidence="2">LMG 8895</strain>
    </source>
</reference>
<dbReference type="OrthoDB" id="1665841at2"/>
<keyword evidence="2" id="KW-1185">Reference proteome</keyword>
<evidence type="ECO:0000313" key="2">
    <source>
        <dbReference type="Proteomes" id="UP000095094"/>
    </source>
</evidence>
<dbReference type="EMBL" id="MIJY01000007">
    <property type="protein sequence ID" value="OEG18170.1"/>
    <property type="molecule type" value="Genomic_DNA"/>
</dbReference>
<evidence type="ECO:0000313" key="1">
    <source>
        <dbReference type="EMBL" id="OEG18170.1"/>
    </source>
</evidence>
<sequence>MEYSLKVVGYDPKANTVQVKLDETLNVERLNTYYKGDLSNVNGNLILSDPRAFSHNQRALYRALINDIYDKYGNESNSTHEYFKEEYYSKYGHIISAKNNADTSVEQMNNLIEIVIDFMFEWGIPFKKGYELLPRDESYFYYLCLKHRKCCICGQHADVCHVDVVGSGRDRKSIDHSEFRFYAGCRTHHQEEHNLGISNFLSKYKITPIKLNADDRKKLRIGG</sequence>
<organism evidence="1 2">
    <name type="scientific">Enterococcus termitis</name>
    <dbReference type="NCBI Taxonomy" id="332950"/>
    <lineage>
        <taxon>Bacteria</taxon>
        <taxon>Bacillati</taxon>
        <taxon>Bacillota</taxon>
        <taxon>Bacilli</taxon>
        <taxon>Lactobacillales</taxon>
        <taxon>Enterococcaceae</taxon>
        <taxon>Enterococcus</taxon>
    </lineage>
</organism>
<protein>
    <recommendedName>
        <fullName evidence="3">Phage protein</fullName>
    </recommendedName>
</protein>
<accession>A0A1E5H0L5</accession>
<dbReference type="InterPro" id="IPR041242">
    <property type="entry name" value="HNHc_6"/>
</dbReference>
<dbReference type="AlphaFoldDB" id="A0A1E5H0L5"/>
<dbReference type="Pfam" id="PF16784">
    <property type="entry name" value="HNHc_6"/>
    <property type="match status" value="1"/>
</dbReference>
<proteinExistence type="predicted"/>
<dbReference type="Proteomes" id="UP000095094">
    <property type="component" value="Unassembled WGS sequence"/>
</dbReference>
<dbReference type="RefSeq" id="WP_069662723.1">
    <property type="nucleotide sequence ID" value="NZ_JBHUJJ010000001.1"/>
</dbReference>
<comment type="caution">
    <text evidence="1">The sequence shown here is derived from an EMBL/GenBank/DDBJ whole genome shotgun (WGS) entry which is preliminary data.</text>
</comment>
<name>A0A1E5H0L5_9ENTE</name>
<gene>
    <name evidence="1" type="ORF">BCR25_16905</name>
</gene>
<evidence type="ECO:0008006" key="3">
    <source>
        <dbReference type="Google" id="ProtNLM"/>
    </source>
</evidence>